<evidence type="ECO:0000256" key="1">
    <source>
        <dbReference type="SAM" id="Coils"/>
    </source>
</evidence>
<dbReference type="EMBL" id="JABFAI010000244">
    <property type="protein sequence ID" value="KAF4949191.1"/>
    <property type="molecule type" value="Genomic_DNA"/>
</dbReference>
<comment type="caution">
    <text evidence="3">The sequence shown here is derived from an EMBL/GenBank/DDBJ whole genome shotgun (WGS) entry which is preliminary data.</text>
</comment>
<dbReference type="AlphaFoldDB" id="A0A8H4T0U6"/>
<dbReference type="Proteomes" id="UP000604273">
    <property type="component" value="Unassembled WGS sequence"/>
</dbReference>
<evidence type="ECO:0000313" key="3">
    <source>
        <dbReference type="EMBL" id="KAF4949191.1"/>
    </source>
</evidence>
<evidence type="ECO:0000313" key="4">
    <source>
        <dbReference type="Proteomes" id="UP000604273"/>
    </source>
</evidence>
<proteinExistence type="predicted"/>
<feature type="region of interest" description="Disordered" evidence="2">
    <location>
        <begin position="294"/>
        <end position="326"/>
    </location>
</feature>
<dbReference type="PANTHER" id="PTHR33488:SF2">
    <property type="entry name" value="EARLY ENDOSOME ANTIGEN 1-LIKE"/>
    <property type="match status" value="1"/>
</dbReference>
<gene>
    <name evidence="3" type="ORF">FGADI_9048</name>
</gene>
<feature type="coiled-coil region" evidence="1">
    <location>
        <begin position="480"/>
        <end position="514"/>
    </location>
</feature>
<accession>A0A8H4T0U6</accession>
<reference evidence="3" key="1">
    <citation type="journal article" date="2020" name="BMC Genomics">
        <title>Correction to: Identification and distribution of gene clusters required for synthesis of sphingolipid metabolism inhibitors in diverse species of the filamentous fungus Fusarium.</title>
        <authorList>
            <person name="Kim H.S."/>
            <person name="Lohmar J.M."/>
            <person name="Busman M."/>
            <person name="Brown D.W."/>
            <person name="Naumann T.A."/>
            <person name="Divon H.H."/>
            <person name="Lysoe E."/>
            <person name="Uhlig S."/>
            <person name="Proctor R.H."/>
        </authorList>
    </citation>
    <scope>NUCLEOTIDE SEQUENCE</scope>
    <source>
        <strain evidence="3">NRRL 45417</strain>
    </source>
</reference>
<evidence type="ECO:0000256" key="2">
    <source>
        <dbReference type="SAM" id="MobiDB-lite"/>
    </source>
</evidence>
<dbReference type="PANTHER" id="PTHR33488">
    <property type="entry name" value="ZGC:162509"/>
    <property type="match status" value="1"/>
</dbReference>
<keyword evidence="1" id="KW-0175">Coiled coil</keyword>
<organism evidence="3 4">
    <name type="scientific">Fusarium gaditjirri</name>
    <dbReference type="NCBI Taxonomy" id="282569"/>
    <lineage>
        <taxon>Eukaryota</taxon>
        <taxon>Fungi</taxon>
        <taxon>Dikarya</taxon>
        <taxon>Ascomycota</taxon>
        <taxon>Pezizomycotina</taxon>
        <taxon>Sordariomycetes</taxon>
        <taxon>Hypocreomycetidae</taxon>
        <taxon>Hypocreales</taxon>
        <taxon>Nectriaceae</taxon>
        <taxon>Fusarium</taxon>
        <taxon>Fusarium nisikadoi species complex</taxon>
    </lineage>
</organism>
<protein>
    <submittedName>
        <fullName evidence="3">Uncharacterized protein</fullName>
    </submittedName>
</protein>
<keyword evidence="4" id="KW-1185">Reference proteome</keyword>
<name>A0A8H4T0U6_9HYPO</name>
<dbReference type="OrthoDB" id="5406275at2759"/>
<sequence>MSQDNKDLQVVLADQAKRELAPNVSSQVINEMKSSLIFQISWEQLLQAAPTAISSMGACLIASSSPKALVQLSPPKDKGFQYLRYTSVQANLVECGNLGRMAFLEAEDKMGIIQLTSQVINGKINDIIPTIADPPSAKKMLRPQLQTISRGAQTCLDASIAMDKRFTDWLLYVCEMHAACVQQENTTRDALLSNEICLAAESTRLDYQKTAVEEAKNAQELLGKQVKTASEAFKKASDEFPTGWDLMGQQIVSDLASAVTSALNAAIPALLNNLNPMARVSAGANIVGGFIHPDKKDDNSNNSAGGGAVANGAQPPSPVPSKATDPGYAEIQKISTFLSTLQVIVAGQKDGDINWEMAKSGDSSKGGAKTAIKFVVTMLDDAKQRFAQLATQEEPSQTVVQILDVSLQVAKDIQTIVDKSSNMSTSYPAKDSSEVKKWQADFAAQYSRANTLLATAKSIPGTAANGIPLMGNSADPAQQTAQISAKSAEAQAKLEAAKNRLATTTQMLTTAQENYVKTTDMLLQQQNKLADIQATLTNLTASNMTLAEIKRILIECIKLIIDLKDQITSLVRFFRAIGAIVDTCVKYHVEPFLDTIKAITADGDDPNKDYRVGDYTLTDLQRSQVYSAAVTLRSYFGVFGDIAKMWVTLSKENVLPGLMMCDELAVTADEKDPGAMAAKSKKLSQWSREASGRVKTISGDKQREIMDGMQSRIDDVAQTTQAITAPAASTLKAIEAGTNVTKDVAQKSIEQRAQASAANRFGMKPCPFPPCICSSSICLFKRLT</sequence>
<reference evidence="3" key="2">
    <citation type="submission" date="2020-05" db="EMBL/GenBank/DDBJ databases">
        <authorList>
            <person name="Kim H.-S."/>
            <person name="Proctor R.H."/>
            <person name="Brown D.W."/>
        </authorList>
    </citation>
    <scope>NUCLEOTIDE SEQUENCE</scope>
    <source>
        <strain evidence="3">NRRL 45417</strain>
    </source>
</reference>